<proteinExistence type="predicted"/>
<accession>A0A8J8T0L6</accession>
<keyword evidence="2" id="KW-1185">Reference proteome</keyword>
<dbReference type="EMBL" id="RRYP01012367">
    <property type="protein sequence ID" value="TNV77163.1"/>
    <property type="molecule type" value="Genomic_DNA"/>
</dbReference>
<sequence length="353" mass="41870">MEAIPFPDDPILSQFQAQQYFNYQQADQMGYHLEKILMLEPFPYVILFRNATYDLYRIRAKQLSFVRVIEEISFVQDQRDKAVVYESLVMPWIKEVGIIVFKTNEGFKVFELKLETGELSVILSIERFDVIPYILIPFPLQSTRMRSFGYLNRYKNHIQLFTQTEITKAATYSCELVLPGITSDWKIHFLRRIPNPDPRSKLFYVSFMGSNRFSNMLEYVAKMCIRQEKILLKLIRTSIVQCNTPNKRFLQIDVNTSMSIYSSPKYNLFTHKAEILSRKARYSQLMLDNKKQYYKPLKTLKEKVFAWVHPKYKFINGFLIMYLQDNGESIVAMNLENMECLDYLEYLKAYGKQ</sequence>
<name>A0A8J8T0L6_HALGN</name>
<reference evidence="1" key="1">
    <citation type="submission" date="2019-06" db="EMBL/GenBank/DDBJ databases">
        <authorList>
            <person name="Zheng W."/>
        </authorList>
    </citation>
    <scope>NUCLEOTIDE SEQUENCE</scope>
    <source>
        <strain evidence="1">QDHG01</strain>
    </source>
</reference>
<comment type="caution">
    <text evidence="1">The sequence shown here is derived from an EMBL/GenBank/DDBJ whole genome shotgun (WGS) entry which is preliminary data.</text>
</comment>
<dbReference type="Proteomes" id="UP000785679">
    <property type="component" value="Unassembled WGS sequence"/>
</dbReference>
<organism evidence="1 2">
    <name type="scientific">Halteria grandinella</name>
    <dbReference type="NCBI Taxonomy" id="5974"/>
    <lineage>
        <taxon>Eukaryota</taxon>
        <taxon>Sar</taxon>
        <taxon>Alveolata</taxon>
        <taxon>Ciliophora</taxon>
        <taxon>Intramacronucleata</taxon>
        <taxon>Spirotrichea</taxon>
        <taxon>Stichotrichia</taxon>
        <taxon>Sporadotrichida</taxon>
        <taxon>Halteriidae</taxon>
        <taxon>Halteria</taxon>
    </lineage>
</organism>
<protein>
    <submittedName>
        <fullName evidence="1">Uncharacterized protein</fullName>
    </submittedName>
</protein>
<dbReference type="AlphaFoldDB" id="A0A8J8T0L6"/>
<evidence type="ECO:0000313" key="2">
    <source>
        <dbReference type="Proteomes" id="UP000785679"/>
    </source>
</evidence>
<gene>
    <name evidence="1" type="ORF">FGO68_gene17296</name>
</gene>
<evidence type="ECO:0000313" key="1">
    <source>
        <dbReference type="EMBL" id="TNV77163.1"/>
    </source>
</evidence>